<dbReference type="InterPro" id="IPR032675">
    <property type="entry name" value="LRR_dom_sf"/>
</dbReference>
<accession>A0A0K9NPM1</accession>
<keyword evidence="7" id="KW-0067">ATP-binding</keyword>
<dbReference type="PANTHER" id="PTHR48010">
    <property type="entry name" value="OS05G0588300 PROTEIN"/>
    <property type="match status" value="1"/>
</dbReference>
<keyword evidence="6" id="KW-0547">Nucleotide-binding</keyword>
<evidence type="ECO:0000256" key="4">
    <source>
        <dbReference type="ARBA" id="ARBA00022729"/>
    </source>
</evidence>
<comment type="subcellular location">
    <subcellularLocation>
        <location evidence="1">Membrane</location>
    </subcellularLocation>
</comment>
<evidence type="ECO:0000256" key="3">
    <source>
        <dbReference type="ARBA" id="ARBA00022692"/>
    </source>
</evidence>
<dbReference type="Gene3D" id="1.10.510.10">
    <property type="entry name" value="Transferase(Phosphotransferase) domain 1"/>
    <property type="match status" value="1"/>
</dbReference>
<feature type="transmembrane region" description="Helical" evidence="12">
    <location>
        <begin position="261"/>
        <end position="285"/>
    </location>
</feature>
<keyword evidence="10" id="KW-0325">Glycoprotein</keyword>
<feature type="compositionally biased region" description="Basic and acidic residues" evidence="11">
    <location>
        <begin position="628"/>
        <end position="640"/>
    </location>
</feature>
<evidence type="ECO:0000256" key="5">
    <source>
        <dbReference type="ARBA" id="ARBA00022737"/>
    </source>
</evidence>
<proteinExistence type="predicted"/>
<evidence type="ECO:0000256" key="2">
    <source>
        <dbReference type="ARBA" id="ARBA00022614"/>
    </source>
</evidence>
<keyword evidence="3 12" id="KW-0812">Transmembrane</keyword>
<comment type="caution">
    <text evidence="15">The sequence shown here is derived from an EMBL/GenBank/DDBJ whole genome shotgun (WGS) entry which is preliminary data.</text>
</comment>
<keyword evidence="4 13" id="KW-0732">Signal</keyword>
<dbReference type="Proteomes" id="UP000036987">
    <property type="component" value="Unassembled WGS sequence"/>
</dbReference>
<feature type="compositionally biased region" description="Pro residues" evidence="11">
    <location>
        <begin position="234"/>
        <end position="249"/>
    </location>
</feature>
<feature type="region of interest" description="Disordered" evidence="11">
    <location>
        <begin position="628"/>
        <end position="651"/>
    </location>
</feature>
<organism evidence="15 16">
    <name type="scientific">Zostera marina</name>
    <name type="common">Eelgrass</name>
    <dbReference type="NCBI Taxonomy" id="29655"/>
    <lineage>
        <taxon>Eukaryota</taxon>
        <taxon>Viridiplantae</taxon>
        <taxon>Streptophyta</taxon>
        <taxon>Embryophyta</taxon>
        <taxon>Tracheophyta</taxon>
        <taxon>Spermatophyta</taxon>
        <taxon>Magnoliopsida</taxon>
        <taxon>Liliopsida</taxon>
        <taxon>Zosteraceae</taxon>
        <taxon>Zostera</taxon>
    </lineage>
</organism>
<evidence type="ECO:0000256" key="11">
    <source>
        <dbReference type="SAM" id="MobiDB-lite"/>
    </source>
</evidence>
<dbReference type="Pfam" id="PF07714">
    <property type="entry name" value="PK_Tyr_Ser-Thr"/>
    <property type="match status" value="1"/>
</dbReference>
<dbReference type="AlphaFoldDB" id="A0A0K9NPM1"/>
<keyword evidence="15" id="KW-0808">Transferase</keyword>
<keyword evidence="16" id="KW-1185">Reference proteome</keyword>
<evidence type="ECO:0000256" key="10">
    <source>
        <dbReference type="ARBA" id="ARBA00023180"/>
    </source>
</evidence>
<feature type="chain" id="PRO_5005527081" evidence="13">
    <location>
        <begin position="25"/>
        <end position="651"/>
    </location>
</feature>
<keyword evidence="15" id="KW-0418">Kinase</keyword>
<dbReference type="SUPFAM" id="SSF52058">
    <property type="entry name" value="L domain-like"/>
    <property type="match status" value="1"/>
</dbReference>
<dbReference type="GO" id="GO:0004672">
    <property type="term" value="F:protein kinase activity"/>
    <property type="evidence" value="ECO:0007669"/>
    <property type="project" value="InterPro"/>
</dbReference>
<dbReference type="FunFam" id="3.80.10.10:FF:000400">
    <property type="entry name" value="Nuclear pore complex protein NUP107"/>
    <property type="match status" value="1"/>
</dbReference>
<evidence type="ECO:0000256" key="13">
    <source>
        <dbReference type="SAM" id="SignalP"/>
    </source>
</evidence>
<dbReference type="Pfam" id="PF00560">
    <property type="entry name" value="LRR_1"/>
    <property type="match status" value="4"/>
</dbReference>
<evidence type="ECO:0000256" key="1">
    <source>
        <dbReference type="ARBA" id="ARBA00004370"/>
    </source>
</evidence>
<feature type="signal peptide" evidence="13">
    <location>
        <begin position="1"/>
        <end position="24"/>
    </location>
</feature>
<dbReference type="GO" id="GO:0016020">
    <property type="term" value="C:membrane"/>
    <property type="evidence" value="ECO:0007669"/>
    <property type="project" value="UniProtKB-SubCell"/>
</dbReference>
<dbReference type="Pfam" id="PF08263">
    <property type="entry name" value="LRRNT_2"/>
    <property type="match status" value="1"/>
</dbReference>
<feature type="domain" description="Protein kinase" evidence="14">
    <location>
        <begin position="347"/>
        <end position="628"/>
    </location>
</feature>
<dbReference type="InterPro" id="IPR050994">
    <property type="entry name" value="At_inactive_RLKs"/>
</dbReference>
<dbReference type="Gene3D" id="3.80.10.10">
    <property type="entry name" value="Ribonuclease Inhibitor"/>
    <property type="match status" value="2"/>
</dbReference>
<sequence length="651" mass="70250">MDRRVFFVALIYVLFNMVLESTSSDLNSDGEALLAFSDAVPHSRNLNWKNSPSSVCSSWVGVTCGADQSRVVALRIPAVGLVGRIPLGTIGKLDALQFLSIRNNLLSGDFPSDLLSIPSLQLLNLQNNNFSGNLPFTSFPSSLTIIDFSFNSFTGGIPPAIQNLTKLRFLNVQNNSLSGPIPEMNLPKLRSFNVSNNNLTGPIPASLQSFTTGSFLGNSLLCGPPLAPCSGGPAPSPLPQTPPQKPPSPTLNSEKKISTGMTIAIAAGILTFLLIAALTVLLCLLKNRGKKEDGDMAVESKAAKSSNCGKGEKLTEQYGSGAQEAERNKLVFFDGCSYNFDLEDLLRASAEVLGKGSCGTAYKAVLEDGTIVVVKRLKDVVGKKDFEQQMDIIGKVGQHPNIHPLRAYYYSKDEKLMVFDYLPAGSFSSALHGNRGGGGGGGGRTPLKWENRVKIALGVAKGLECIHSEGGSKFSHGNIKSSNILLNQEMDDALVSDFGLAQLMNFPALPSNMVGYRAPELIETGKFSQKSDVYSFGVLLLELLTAKNALHSPGADEILDLPKWVQSVVREEWTAEVFDSELMSFSHVEEEMVLMLQIAMACVAKSPDQRPKMKDVVSLIVELRHSDSETRLSSDDKSNKDSNVTTPQEEP</sequence>
<dbReference type="PROSITE" id="PS50011">
    <property type="entry name" value="PROTEIN_KINASE_DOM"/>
    <property type="match status" value="1"/>
</dbReference>
<dbReference type="FunFam" id="3.30.200.20:FF:000307">
    <property type="entry name" value="pollen receptor-like kinase 1"/>
    <property type="match status" value="1"/>
</dbReference>
<dbReference type="FunFam" id="1.10.510.10:FF:000095">
    <property type="entry name" value="protein STRUBBELIG-RECEPTOR FAMILY 8"/>
    <property type="match status" value="1"/>
</dbReference>
<evidence type="ECO:0000313" key="16">
    <source>
        <dbReference type="Proteomes" id="UP000036987"/>
    </source>
</evidence>
<dbReference type="PANTHER" id="PTHR48010:SF59">
    <property type="entry name" value="PROTEIN KINASE DOMAIN-CONTAINING PROTEIN"/>
    <property type="match status" value="1"/>
</dbReference>
<evidence type="ECO:0000313" key="15">
    <source>
        <dbReference type="EMBL" id="KMZ58696.1"/>
    </source>
</evidence>
<keyword evidence="2" id="KW-0433">Leucine-rich repeat</keyword>
<evidence type="ECO:0000259" key="14">
    <source>
        <dbReference type="PROSITE" id="PS50011"/>
    </source>
</evidence>
<dbReference type="STRING" id="29655.A0A0K9NPM1"/>
<dbReference type="InterPro" id="IPR013210">
    <property type="entry name" value="LRR_N_plant-typ"/>
</dbReference>
<keyword evidence="9 12" id="KW-0472">Membrane</keyword>
<dbReference type="SUPFAM" id="SSF56112">
    <property type="entry name" value="Protein kinase-like (PK-like)"/>
    <property type="match status" value="1"/>
</dbReference>
<dbReference type="InterPro" id="IPR011009">
    <property type="entry name" value="Kinase-like_dom_sf"/>
</dbReference>
<reference evidence="16" key="1">
    <citation type="journal article" date="2016" name="Nature">
        <title>The genome of the seagrass Zostera marina reveals angiosperm adaptation to the sea.</title>
        <authorList>
            <person name="Olsen J.L."/>
            <person name="Rouze P."/>
            <person name="Verhelst B."/>
            <person name="Lin Y.-C."/>
            <person name="Bayer T."/>
            <person name="Collen J."/>
            <person name="Dattolo E."/>
            <person name="De Paoli E."/>
            <person name="Dittami S."/>
            <person name="Maumus F."/>
            <person name="Michel G."/>
            <person name="Kersting A."/>
            <person name="Lauritano C."/>
            <person name="Lohaus R."/>
            <person name="Toepel M."/>
            <person name="Tonon T."/>
            <person name="Vanneste K."/>
            <person name="Amirebrahimi M."/>
            <person name="Brakel J."/>
            <person name="Bostroem C."/>
            <person name="Chovatia M."/>
            <person name="Grimwood J."/>
            <person name="Jenkins J.W."/>
            <person name="Jueterbock A."/>
            <person name="Mraz A."/>
            <person name="Stam W.T."/>
            <person name="Tice H."/>
            <person name="Bornberg-Bauer E."/>
            <person name="Green P.J."/>
            <person name="Pearson G.A."/>
            <person name="Procaccini G."/>
            <person name="Duarte C.M."/>
            <person name="Schmutz J."/>
            <person name="Reusch T.B.H."/>
            <person name="Van de Peer Y."/>
        </authorList>
    </citation>
    <scope>NUCLEOTIDE SEQUENCE [LARGE SCALE GENOMIC DNA]</scope>
    <source>
        <strain evidence="16">cv. Finnish</strain>
    </source>
</reference>
<dbReference type="Gene3D" id="3.30.200.20">
    <property type="entry name" value="Phosphorylase Kinase, domain 1"/>
    <property type="match status" value="1"/>
</dbReference>
<name>A0A0K9NPM1_ZOSMR</name>
<evidence type="ECO:0000256" key="6">
    <source>
        <dbReference type="ARBA" id="ARBA00022741"/>
    </source>
</evidence>
<gene>
    <name evidence="15" type="ORF">ZOSMA_74G00370</name>
</gene>
<dbReference type="EMBL" id="LFYR01001898">
    <property type="protein sequence ID" value="KMZ58696.1"/>
    <property type="molecule type" value="Genomic_DNA"/>
</dbReference>
<protein>
    <submittedName>
        <fullName evidence="15">Receptor-like protein kinase 1-like</fullName>
    </submittedName>
</protein>
<dbReference type="OMA" id="FYNDCPP"/>
<keyword evidence="15" id="KW-0675">Receptor</keyword>
<evidence type="ECO:0000256" key="8">
    <source>
        <dbReference type="ARBA" id="ARBA00022989"/>
    </source>
</evidence>
<dbReference type="InterPro" id="IPR000719">
    <property type="entry name" value="Prot_kinase_dom"/>
</dbReference>
<dbReference type="InterPro" id="IPR001611">
    <property type="entry name" value="Leu-rich_rpt"/>
</dbReference>
<dbReference type="GO" id="GO:0005524">
    <property type="term" value="F:ATP binding"/>
    <property type="evidence" value="ECO:0007669"/>
    <property type="project" value="UniProtKB-KW"/>
</dbReference>
<feature type="region of interest" description="Disordered" evidence="11">
    <location>
        <begin position="231"/>
        <end position="254"/>
    </location>
</feature>
<keyword evidence="5" id="KW-0677">Repeat</keyword>
<dbReference type="InterPro" id="IPR001245">
    <property type="entry name" value="Ser-Thr/Tyr_kinase_cat_dom"/>
</dbReference>
<dbReference type="OrthoDB" id="69842at2759"/>
<evidence type="ECO:0000256" key="9">
    <source>
        <dbReference type="ARBA" id="ARBA00023136"/>
    </source>
</evidence>
<evidence type="ECO:0000256" key="12">
    <source>
        <dbReference type="SAM" id="Phobius"/>
    </source>
</evidence>
<evidence type="ECO:0000256" key="7">
    <source>
        <dbReference type="ARBA" id="ARBA00022840"/>
    </source>
</evidence>
<keyword evidence="8 12" id="KW-1133">Transmembrane helix</keyword>